<name>A0A291M271_9RHOB</name>
<evidence type="ECO:0000313" key="3">
    <source>
        <dbReference type="Proteomes" id="UP000219050"/>
    </source>
</evidence>
<evidence type="ECO:0000256" key="1">
    <source>
        <dbReference type="SAM" id="SignalP"/>
    </source>
</evidence>
<reference evidence="2 3" key="1">
    <citation type="submission" date="2017-05" db="EMBL/GenBank/DDBJ databases">
        <title>Comparative genomic and metabolic analysis of manganese-oxidizing mechanisms in Celeribater manganoxidans DY25T: its adaption to the environment of polymetallic nodule.</title>
        <authorList>
            <person name="Wang X."/>
        </authorList>
    </citation>
    <scope>NUCLEOTIDE SEQUENCE [LARGE SCALE GENOMIC DNA]</scope>
    <source>
        <strain evidence="2 3">DY25</strain>
    </source>
</reference>
<evidence type="ECO:0000313" key="2">
    <source>
        <dbReference type="EMBL" id="ATI43066.1"/>
    </source>
</evidence>
<feature type="chain" id="PRO_5012223023" evidence="1">
    <location>
        <begin position="24"/>
        <end position="141"/>
    </location>
</feature>
<dbReference type="KEGG" id="cmag:CBW24_14340"/>
<sequence length="141" mass="14435">MALALCTALGATVLSNLPLPAGAVSMTEHCFSDMGLQLAAQTPVVTVVAVQLDALNESNLGSRGARLDLRARVLWSGHDAVPEVLGVAQFHPGRSLGAVGQASILLLGNEPDLAVWQVLDGFPARTGTPRAEAEACLAGLG</sequence>
<proteinExistence type="predicted"/>
<accession>A0A291M271</accession>
<organism evidence="2 3">
    <name type="scientific">Pacificitalea manganoxidans</name>
    <dbReference type="NCBI Taxonomy" id="1411902"/>
    <lineage>
        <taxon>Bacteria</taxon>
        <taxon>Pseudomonadati</taxon>
        <taxon>Pseudomonadota</taxon>
        <taxon>Alphaproteobacteria</taxon>
        <taxon>Rhodobacterales</taxon>
        <taxon>Paracoccaceae</taxon>
        <taxon>Pacificitalea</taxon>
    </lineage>
</organism>
<dbReference type="AlphaFoldDB" id="A0A291M271"/>
<dbReference type="Proteomes" id="UP000219050">
    <property type="component" value="Chromosome"/>
</dbReference>
<keyword evidence="1" id="KW-0732">Signal</keyword>
<protein>
    <submittedName>
        <fullName evidence="2">Uncharacterized protein</fullName>
    </submittedName>
</protein>
<keyword evidence="3" id="KW-1185">Reference proteome</keyword>
<gene>
    <name evidence="2" type="ORF">CBW24_14340</name>
</gene>
<feature type="signal peptide" evidence="1">
    <location>
        <begin position="1"/>
        <end position="23"/>
    </location>
</feature>
<dbReference type="EMBL" id="CP021404">
    <property type="protein sequence ID" value="ATI43066.1"/>
    <property type="molecule type" value="Genomic_DNA"/>
</dbReference>